<evidence type="ECO:0000256" key="4">
    <source>
        <dbReference type="ARBA" id="ARBA00022989"/>
    </source>
</evidence>
<organism evidence="8">
    <name type="scientific">Schmidtea mediterranea</name>
    <name type="common">Freshwater planarian flatworm</name>
    <dbReference type="NCBI Taxonomy" id="79327"/>
    <lineage>
        <taxon>Eukaryota</taxon>
        <taxon>Metazoa</taxon>
        <taxon>Spiralia</taxon>
        <taxon>Lophotrochozoa</taxon>
        <taxon>Platyhelminthes</taxon>
        <taxon>Rhabditophora</taxon>
        <taxon>Seriata</taxon>
        <taxon>Tricladida</taxon>
        <taxon>Continenticola</taxon>
        <taxon>Geoplanoidea</taxon>
        <taxon>Dugesiidae</taxon>
        <taxon>Schmidtea</taxon>
    </lineage>
</organism>
<dbReference type="Gene3D" id="1.10.3430.10">
    <property type="entry name" value="Ammonium transporter AmtB like domains"/>
    <property type="match status" value="1"/>
</dbReference>
<dbReference type="InterPro" id="IPR029020">
    <property type="entry name" value="Ammonium/urea_transptr"/>
</dbReference>
<feature type="transmembrane region" description="Helical" evidence="6">
    <location>
        <begin position="84"/>
        <end position="103"/>
    </location>
</feature>
<feature type="transmembrane region" description="Helical" evidence="6">
    <location>
        <begin position="238"/>
        <end position="261"/>
    </location>
</feature>
<evidence type="ECO:0000256" key="2">
    <source>
        <dbReference type="ARBA" id="ARBA00011036"/>
    </source>
</evidence>
<keyword evidence="5 6" id="KW-0472">Membrane</keyword>
<feature type="transmembrane region" description="Helical" evidence="6">
    <location>
        <begin position="299"/>
        <end position="319"/>
    </location>
</feature>
<accession>A0A0H3YFM5</accession>
<dbReference type="InterPro" id="IPR024041">
    <property type="entry name" value="NH4_transpt_AmtB-like_dom"/>
</dbReference>
<feature type="transmembrane region" description="Helical" evidence="6">
    <location>
        <begin position="209"/>
        <end position="226"/>
    </location>
</feature>
<evidence type="ECO:0000256" key="3">
    <source>
        <dbReference type="ARBA" id="ARBA00022692"/>
    </source>
</evidence>
<dbReference type="AlphaFoldDB" id="A0A0H3YFM5"/>
<feature type="transmembrane region" description="Helical" evidence="6">
    <location>
        <begin position="273"/>
        <end position="292"/>
    </location>
</feature>
<comment type="subcellular location">
    <subcellularLocation>
        <location evidence="1">Membrane</location>
        <topology evidence="1">Multi-pass membrane protein</topology>
    </subcellularLocation>
</comment>
<feature type="transmembrane region" description="Helical" evidence="6">
    <location>
        <begin position="12"/>
        <end position="31"/>
    </location>
</feature>
<feature type="transmembrane region" description="Helical" evidence="6">
    <location>
        <begin position="385"/>
        <end position="409"/>
    </location>
</feature>
<evidence type="ECO:0000256" key="5">
    <source>
        <dbReference type="ARBA" id="ARBA00023136"/>
    </source>
</evidence>
<dbReference type="EMBL" id="KT163732">
    <property type="protein sequence ID" value="AKN21682.1"/>
    <property type="molecule type" value="mRNA"/>
</dbReference>
<feature type="transmembrane region" description="Helical" evidence="6">
    <location>
        <begin position="172"/>
        <end position="189"/>
    </location>
</feature>
<keyword evidence="3 6" id="KW-0812">Transmembrane</keyword>
<dbReference type="PANTHER" id="PTHR11730:SF60">
    <property type="entry name" value="RH50, ISOFORM D"/>
    <property type="match status" value="1"/>
</dbReference>
<evidence type="ECO:0000259" key="7">
    <source>
        <dbReference type="Pfam" id="PF00909"/>
    </source>
</evidence>
<gene>
    <name evidence="8" type="primary">slc42a-2</name>
</gene>
<dbReference type="InterPro" id="IPR002229">
    <property type="entry name" value="RhesusRHD"/>
</dbReference>
<dbReference type="OMA" id="DNIYWEV"/>
<protein>
    <submittedName>
        <fullName evidence="8">Slc42a-2</fullName>
    </submittedName>
</protein>
<dbReference type="SUPFAM" id="SSF111352">
    <property type="entry name" value="Ammonium transporter"/>
    <property type="match status" value="1"/>
</dbReference>
<evidence type="ECO:0000256" key="6">
    <source>
        <dbReference type="SAM" id="Phobius"/>
    </source>
</evidence>
<evidence type="ECO:0000313" key="8">
    <source>
        <dbReference type="EMBL" id="AKN21682.1"/>
    </source>
</evidence>
<reference evidence="8" key="1">
    <citation type="journal article" date="2015" name="Elife">
        <title>Stem cells and fluid flow drive cyst formation in an invertebrate excretory organ.</title>
        <authorList>
            <person name="Thi-Kim Vu H."/>
            <person name="Rink J.C."/>
            <person name="McKinney S.A."/>
            <person name="McClain M."/>
            <person name="Lakshmanaperumal N."/>
            <person name="Alexander R."/>
            <person name="Sanchez Alvarado A."/>
        </authorList>
    </citation>
    <scope>NUCLEOTIDE SEQUENCE</scope>
</reference>
<feature type="transmembrane region" description="Helical" evidence="6">
    <location>
        <begin position="115"/>
        <end position="134"/>
    </location>
</feature>
<dbReference type="Pfam" id="PF00909">
    <property type="entry name" value="Ammonium_transp"/>
    <property type="match status" value="1"/>
</dbReference>
<comment type="similarity">
    <text evidence="2">Belongs to the ammonium transporter (TC 2.A.49) family. Rh subfamily.</text>
</comment>
<dbReference type="GO" id="GO:0005886">
    <property type="term" value="C:plasma membrane"/>
    <property type="evidence" value="ECO:0007669"/>
    <property type="project" value="InterPro"/>
</dbReference>
<dbReference type="GO" id="GO:0097272">
    <property type="term" value="P:ammonium homeostasis"/>
    <property type="evidence" value="ECO:0007669"/>
    <property type="project" value="TreeGrafter"/>
</dbReference>
<feature type="transmembrane region" description="Helical" evidence="6">
    <location>
        <begin position="51"/>
        <end position="72"/>
    </location>
</feature>
<dbReference type="PRINTS" id="PR00342">
    <property type="entry name" value="RHESUSRHD"/>
</dbReference>
<feature type="domain" description="Ammonium transporter AmtB-like" evidence="7">
    <location>
        <begin position="21"/>
        <end position="407"/>
    </location>
</feature>
<proteinExistence type="evidence at transcript level"/>
<evidence type="ECO:0000256" key="1">
    <source>
        <dbReference type="ARBA" id="ARBA00004141"/>
    </source>
</evidence>
<name>A0A0H3YFM5_SCHMD</name>
<dbReference type="OrthoDB" id="534912at2759"/>
<dbReference type="PANTHER" id="PTHR11730">
    <property type="entry name" value="AMMONIUM TRANSPORTER"/>
    <property type="match status" value="1"/>
</dbReference>
<sequence length="455" mass="50029">MKSFQGPKFGILAFILQIGFLLIFGFCVRYKDNIDATMFPSTSSPFVENRYFYFQDVQGMMFLGFGFLMVFLKKYGFSSIGFNFFLCVFTIEWAIIMIGVKHLEGNYIKINVEDLLNAEFTLAAILISFGAVLGKLSPLQYMLMALMEVPICAWNEYLGREKFHAVDAGDTIFVHTFGAYFGLGCAWVISGKDAREHENEESSYNSDLFSMLGTLVLWIFWPSFNAGGASADRQQRAVVNTVISLCGSAFMTFVINSFITVDESDEKIKGKFNMVYIQNATLAGGVAVGACADLMIQPWGALLIGSVAGILSTLGYRYITPALTRIYLHDTCGVNNLHGMPGIMGGIGSAVAASIADSKIYGNTLTIVFSQMPTRSASEQAGYQLAALGCTIAIGLAGGAFVGVLLRFIPICDKPKKHDLFNDNRFWTVPEETSLVEVYESDINPSVVKIDMKKF</sequence>
<dbReference type="GO" id="GO:0008519">
    <property type="term" value="F:ammonium channel activity"/>
    <property type="evidence" value="ECO:0007669"/>
    <property type="project" value="InterPro"/>
</dbReference>
<keyword evidence="4 6" id="KW-1133">Transmembrane helix</keyword>